<evidence type="ECO:0000256" key="18">
    <source>
        <dbReference type="SAM" id="Phobius"/>
    </source>
</evidence>
<evidence type="ECO:0000256" key="2">
    <source>
        <dbReference type="ARBA" id="ARBA00004217"/>
    </source>
</evidence>
<keyword evidence="8" id="KW-1040">Host Golgi apparatus</keyword>
<evidence type="ECO:0000256" key="14">
    <source>
        <dbReference type="ARBA" id="ARBA00023184"/>
    </source>
</evidence>
<keyword evidence="5" id="KW-0945">Host-virus interaction</keyword>
<feature type="domain" description="Bunyavirus glycoprotein G1" evidence="19">
    <location>
        <begin position="662"/>
        <end position="1005"/>
    </location>
</feature>
<dbReference type="GO" id="GO:0046718">
    <property type="term" value="P:symbiont entry into host cell"/>
    <property type="evidence" value="ECO:0007669"/>
    <property type="project" value="UniProtKB-KW"/>
</dbReference>
<dbReference type="RefSeq" id="YP_006468902.1">
    <property type="nucleotide sequence ID" value="NC_018072.1"/>
</dbReference>
<dbReference type="GO" id="GO:0055036">
    <property type="term" value="C:virion membrane"/>
    <property type="evidence" value="ECO:0007669"/>
    <property type="project" value="UniProtKB-SubCell"/>
</dbReference>
<reference evidence="21" key="1">
    <citation type="journal article" date="2011" name="Virus Genes">
        <title>An RNA-dependent RNA polymerase gene of a distinct Brazilian tospovirus.</title>
        <authorList>
            <person name="de Oliveira A.S."/>
            <person name="Bertran A.G."/>
            <person name="Inoue-Nagata A.K."/>
            <person name="Nagata T."/>
            <person name="Kitajima E.W."/>
            <person name="Oliveira Resende R."/>
        </authorList>
    </citation>
    <scope>NUCLEOTIDE SEQUENCE [LARGE SCALE GENOMIC DNA]</scope>
</reference>
<dbReference type="GO" id="GO:0044003">
    <property type="term" value="P:symbiont-mediated perturbation of host process"/>
    <property type="evidence" value="ECO:0007669"/>
    <property type="project" value="InterPro"/>
</dbReference>
<evidence type="ECO:0000256" key="12">
    <source>
        <dbReference type="ARBA" id="ARBA00023136"/>
    </source>
</evidence>
<keyword evidence="6 18" id="KW-0812">Transmembrane</keyword>
<keyword evidence="21" id="KW-1185">Reference proteome</keyword>
<evidence type="ECO:0000256" key="17">
    <source>
        <dbReference type="SAM" id="MobiDB-lite"/>
    </source>
</evidence>
<dbReference type="GO" id="GO:0044167">
    <property type="term" value="C:host cell endoplasmic reticulum membrane"/>
    <property type="evidence" value="ECO:0007669"/>
    <property type="project" value="UniProtKB-SubCell"/>
</dbReference>
<proteinExistence type="predicted"/>
<dbReference type="GeneID" id="16186434"/>
<dbReference type="GO" id="GO:0044178">
    <property type="term" value="C:host cell Golgi membrane"/>
    <property type="evidence" value="ECO:0007669"/>
    <property type="project" value="UniProtKB-SubCell"/>
</dbReference>
<evidence type="ECO:0000256" key="4">
    <source>
        <dbReference type="ARBA" id="ARBA00015294"/>
    </source>
</evidence>
<gene>
    <name evidence="20" type="primary">GPp</name>
</gene>
<evidence type="ECO:0000256" key="16">
    <source>
        <dbReference type="ARBA" id="ARBA00031199"/>
    </source>
</evidence>
<name>I3PCT1_9VIRU</name>
<dbReference type="InterPro" id="IPR005167">
    <property type="entry name" value="Bunya_G1"/>
</dbReference>
<keyword evidence="7" id="KW-1161">Viral attachment to host cell</keyword>
<keyword evidence="9" id="KW-0946">Virion</keyword>
<evidence type="ECO:0000256" key="9">
    <source>
        <dbReference type="ARBA" id="ARBA00022844"/>
    </source>
</evidence>
<evidence type="ECO:0000256" key="1">
    <source>
        <dbReference type="ARBA" id="ARBA00004182"/>
    </source>
</evidence>
<sequence length="1161" mass="130710">MGFREVFVIICLFCLNLVFLDFSINAHTRGDHELSQEISFEDLSKDAVESATLLGVDGKFKSGPLLDKPDIDDQMIPNRGKRTEPSSSSPPSSEQLTCKRINSNNCKIVGKTSFNFYYQISDNETTVSCLSSESQDYKSCNPDAMQEFLSADVLPITTMLNKRVLSVGSKYFILNSADPSSYPVQDHGSVQLGLGNIYNVRLTGGCNITKVSLANPFYITLSSTAKKCLCCKKIGSEEVNLMKFSSEKTIELSEDSLDGTHVLLCGDRVSEIPKIDINKRNCLVKYKGKRYQQSACVHFNLLRYLIVSIILFFPVSWFLNKTKESMFLWYDILGIVLYPLLYALNWIWQYFPLKCSCCGNFSLITHKCYEKCVCNLSKAKKEHAETCQILTGKIFKMKEVKAEKREAITPDEIVSLNSEQEKPPVIKSSRFQTFQTIINTKISSETLLLITKILLGFLIFSQIPKTMAMSNEQALCVNYCRAQIGCSKFLWKNEETCISRKDLKCNCVIGKELISEEAYINGTRYAVSMPNTCMDDTCDVAEGDVENLIVCRLGCKKLRSLKTAKLSKRTFSTGIFSQSLSMNQIYSTLRMQDGYIDSLEALSTLGDPPSDKVVQIDDDIPEGILPRQSFVYSSVVDGKYRYLMSFDAIQSSGYVYSMKMLKWHPPQELVVYVKEAGVTYTIKPLYHTAPISSTHTHVYTTCTGNCETCRKEHPLSGYQDYCISPTSNWGCEELGCLAIGEGSTCGYCRNVYDLSKMYSINQVLSSHVTVKVCFKGFAGATCQTITDEIPYQNSYYQISLDADLHNDDLGSGSRIAIDPNGLIMKGNIANLKDSSTAFGHPQLDKTGKLLFGKANLDLNDFTWSCAVIGSKHVDIKKCGYDTYHQYIGLEPISNHYASEISDEKLFVKKDFKVGKINLIVDLPSELFKQPAKKPKVSLINSECKGCLSCGSGIKCTLEMTSDSIFAGNINWEHCTSEPEYIAMKKGSNIIKVNMFCLKNPSLTKMILEPSGDSDLSLEFETRNVEIIDPETIIDHNDDAFNEEVDYDNDTSFKSLWDYLKSPFNWIASFFGDFFEIVRVLLVLACCVFAAICLSKLFEICREYYKQEHYKKSVKSDLKDMDEEDPEDPEDILGNLKNQITEDTLYRRNLKPKKSPFDSVMT</sequence>
<evidence type="ECO:0000256" key="11">
    <source>
        <dbReference type="ARBA" id="ARBA00022989"/>
    </source>
</evidence>
<feature type="transmembrane region" description="Helical" evidence="18">
    <location>
        <begin position="301"/>
        <end position="320"/>
    </location>
</feature>
<organism evidence="20 21">
    <name type="scientific">Bean necrotic mosaic virus</name>
    <dbReference type="NCBI Taxonomy" id="1033976"/>
    <lineage>
        <taxon>Viruses</taxon>
        <taxon>Riboviria</taxon>
        <taxon>Orthornavirae</taxon>
        <taxon>Negarnaviricota</taxon>
        <taxon>Polyploviricotina</taxon>
        <taxon>Bunyaviricetes</taxon>
        <taxon>Elliovirales</taxon>
        <taxon>Tospoviridae</taxon>
        <taxon>Orthotospovirus</taxon>
        <taxon>Orthotospovirus phaseolinecrotessellati</taxon>
    </lineage>
</organism>
<dbReference type="Proteomes" id="UP000202271">
    <property type="component" value="Genome"/>
</dbReference>
<evidence type="ECO:0000256" key="13">
    <source>
        <dbReference type="ARBA" id="ARBA00023180"/>
    </source>
</evidence>
<reference evidence="20 21" key="2">
    <citation type="journal article" date="2012" name="PLoS ONE">
        <title>Characterization of Bean Necrotic Mosaic Virus: A Member of a Novel Evolutionary Lineage within the Genus Tospovirus.</title>
        <authorList>
            <person name="Oliveira A.S."/>
            <person name="Melo F.L."/>
            <person name="Inoue-Nagata A.K."/>
            <person name="Nagata T."/>
            <person name="Kitajima E.W."/>
            <person name="Resende R.O."/>
        </authorList>
    </citation>
    <scope>NUCLEOTIDE SEQUENCE [LARGE SCALE GENOMIC DNA]</scope>
    <source>
        <strain evidence="20">TF-SP</strain>
    </source>
</reference>
<feature type="transmembrane region" description="Helical" evidence="18">
    <location>
        <begin position="327"/>
        <end position="348"/>
    </location>
</feature>
<evidence type="ECO:0000259" key="19">
    <source>
        <dbReference type="Pfam" id="PF03557"/>
    </source>
</evidence>
<keyword evidence="12 18" id="KW-0472">Membrane</keyword>
<dbReference type="OrthoDB" id="113at10239"/>
<keyword evidence="15" id="KW-1160">Virus entry into host cell</keyword>
<feature type="transmembrane region" description="Helical" evidence="18">
    <location>
        <begin position="1076"/>
        <end position="1097"/>
    </location>
</feature>
<evidence type="ECO:0000256" key="6">
    <source>
        <dbReference type="ARBA" id="ARBA00022692"/>
    </source>
</evidence>
<dbReference type="KEGG" id="vg:16186434"/>
<protein>
    <recommendedName>
        <fullName evidence="4">Envelopment polyprotein</fullName>
    </recommendedName>
    <alternativeName>
        <fullName evidence="16">M polyprotein</fullName>
    </alternativeName>
</protein>
<evidence type="ECO:0000256" key="15">
    <source>
        <dbReference type="ARBA" id="ARBA00023296"/>
    </source>
</evidence>
<evidence type="ECO:0000313" key="20">
    <source>
        <dbReference type="EMBL" id="AER23988.1"/>
    </source>
</evidence>
<feature type="region of interest" description="Disordered" evidence="17">
    <location>
        <begin position="64"/>
        <end position="97"/>
    </location>
</feature>
<keyword evidence="11 18" id="KW-1133">Transmembrane helix</keyword>
<dbReference type="GO" id="GO:0019062">
    <property type="term" value="P:virion attachment to host cell"/>
    <property type="evidence" value="ECO:0007669"/>
    <property type="project" value="UniProtKB-KW"/>
</dbReference>
<accession>I3PCT1</accession>
<keyword evidence="13" id="KW-0325">Glycoprotein</keyword>
<evidence type="ECO:0000256" key="3">
    <source>
        <dbReference type="ARBA" id="ARBA00004625"/>
    </source>
</evidence>
<comment type="subcellular location">
    <subcellularLocation>
        <location evidence="2">Host Golgi apparatus membrane</location>
    </subcellularLocation>
    <subcellularLocation>
        <location evidence="3">Host endoplasmic reticulum membrane</location>
    </subcellularLocation>
    <subcellularLocation>
        <location evidence="1">Virion membrane</location>
    </subcellularLocation>
</comment>
<dbReference type="EMBL" id="JN587269">
    <property type="protein sequence ID" value="AER23988.1"/>
    <property type="molecule type" value="Genomic_RNA"/>
</dbReference>
<keyword evidence="10" id="KW-1043">Host membrane</keyword>
<dbReference type="Pfam" id="PF03557">
    <property type="entry name" value="Bunya_G1"/>
    <property type="match status" value="1"/>
</dbReference>
<evidence type="ECO:0000256" key="10">
    <source>
        <dbReference type="ARBA" id="ARBA00022870"/>
    </source>
</evidence>
<evidence type="ECO:0000256" key="5">
    <source>
        <dbReference type="ARBA" id="ARBA00022581"/>
    </source>
</evidence>
<keyword evidence="14" id="KW-1038">Host endoplasmic reticulum</keyword>
<evidence type="ECO:0000256" key="8">
    <source>
        <dbReference type="ARBA" id="ARBA00022812"/>
    </source>
</evidence>
<evidence type="ECO:0000256" key="7">
    <source>
        <dbReference type="ARBA" id="ARBA00022804"/>
    </source>
</evidence>
<evidence type="ECO:0000313" key="21">
    <source>
        <dbReference type="Proteomes" id="UP000202271"/>
    </source>
</evidence>